<keyword evidence="3" id="KW-0732">Signal</keyword>
<feature type="region of interest" description="Disordered" evidence="2">
    <location>
        <begin position="720"/>
        <end position="739"/>
    </location>
</feature>
<dbReference type="SMART" id="SM00686">
    <property type="entry name" value="DM13"/>
    <property type="match status" value="2"/>
</dbReference>
<evidence type="ECO:0008006" key="8">
    <source>
        <dbReference type="Google" id="ProtNLM"/>
    </source>
</evidence>
<evidence type="ECO:0000256" key="1">
    <source>
        <dbReference type="ARBA" id="ARBA00022737"/>
    </source>
</evidence>
<feature type="domain" description="DOMON" evidence="4">
    <location>
        <begin position="280"/>
        <end position="412"/>
    </location>
</feature>
<dbReference type="InterPro" id="IPR052126">
    <property type="entry name" value="Spindle_Org/Thrombomodulin"/>
</dbReference>
<protein>
    <recommendedName>
        <fullName evidence="8">Protein Skeletor</fullName>
    </recommendedName>
</protein>
<dbReference type="Pfam" id="PF25489">
    <property type="entry name" value="At5g54830"/>
    <property type="match status" value="1"/>
</dbReference>
<dbReference type="CDD" id="cd09631">
    <property type="entry name" value="DOMON_DOH"/>
    <property type="match status" value="1"/>
</dbReference>
<feature type="signal peptide" evidence="3">
    <location>
        <begin position="1"/>
        <end position="23"/>
    </location>
</feature>
<feature type="compositionally biased region" description="Basic and acidic residues" evidence="2">
    <location>
        <begin position="1165"/>
        <end position="1174"/>
    </location>
</feature>
<dbReference type="SMART" id="SM00664">
    <property type="entry name" value="DoH"/>
    <property type="match status" value="1"/>
</dbReference>
<dbReference type="Proteomes" id="UP001152798">
    <property type="component" value="Chromosome 6"/>
</dbReference>
<keyword evidence="1" id="KW-0677">Repeat</keyword>
<dbReference type="InterPro" id="IPR045266">
    <property type="entry name" value="DOH_DOMON"/>
</dbReference>
<dbReference type="PROSITE" id="PS50836">
    <property type="entry name" value="DOMON"/>
    <property type="match status" value="1"/>
</dbReference>
<dbReference type="AlphaFoldDB" id="A0A9P0HMX6"/>
<feature type="domain" description="DM13" evidence="5">
    <location>
        <begin position="29"/>
        <end position="136"/>
    </location>
</feature>
<feature type="region of interest" description="Disordered" evidence="2">
    <location>
        <begin position="443"/>
        <end position="496"/>
    </location>
</feature>
<keyword evidence="7" id="KW-1185">Reference proteome</keyword>
<gene>
    <name evidence="6" type="ORF">NEZAVI_LOCUS13005</name>
</gene>
<evidence type="ECO:0000259" key="4">
    <source>
        <dbReference type="PROSITE" id="PS50836"/>
    </source>
</evidence>
<dbReference type="PANTHER" id="PTHR24036">
    <property type="entry name" value="SKELETOR-RELATED"/>
    <property type="match status" value="1"/>
</dbReference>
<proteinExistence type="predicted"/>
<dbReference type="Pfam" id="PF03351">
    <property type="entry name" value="DOMON"/>
    <property type="match status" value="1"/>
</dbReference>
<dbReference type="OrthoDB" id="2448405at2759"/>
<accession>A0A9P0HMX6</accession>
<feature type="region of interest" description="Disordered" evidence="2">
    <location>
        <begin position="1098"/>
        <end position="1243"/>
    </location>
</feature>
<evidence type="ECO:0000256" key="3">
    <source>
        <dbReference type="SAM" id="SignalP"/>
    </source>
</evidence>
<feature type="domain" description="DM13" evidence="5">
    <location>
        <begin position="144"/>
        <end position="251"/>
    </location>
</feature>
<evidence type="ECO:0000313" key="7">
    <source>
        <dbReference type="Proteomes" id="UP001152798"/>
    </source>
</evidence>
<evidence type="ECO:0000313" key="6">
    <source>
        <dbReference type="EMBL" id="CAH1404632.1"/>
    </source>
</evidence>
<dbReference type="PROSITE" id="PS51549">
    <property type="entry name" value="DM13"/>
    <property type="match status" value="2"/>
</dbReference>
<reference evidence="6" key="1">
    <citation type="submission" date="2022-01" db="EMBL/GenBank/DDBJ databases">
        <authorList>
            <person name="King R."/>
        </authorList>
    </citation>
    <scope>NUCLEOTIDE SEQUENCE</scope>
</reference>
<dbReference type="PANTHER" id="PTHR24036:SF13">
    <property type="entry name" value="PROTEIN SKELETOR, ISOFORMS D_E"/>
    <property type="match status" value="1"/>
</dbReference>
<evidence type="ECO:0000259" key="5">
    <source>
        <dbReference type="PROSITE" id="PS51549"/>
    </source>
</evidence>
<dbReference type="Pfam" id="PF10517">
    <property type="entry name" value="DM13"/>
    <property type="match status" value="2"/>
</dbReference>
<evidence type="ECO:0000256" key="2">
    <source>
        <dbReference type="SAM" id="MobiDB-lite"/>
    </source>
</evidence>
<sequence length="1262" mass="139695">MAARHIFRSCVFFLVVIFARCEAAVPYYGRYIGPLSRLLHSVSGDVYAVDARTLHIRDFTYDGEGPAAYFYAGNSKAVGPGGFFVRDETGSNGVLKKYNKKHITITLPEGKNLNNIRWFSVWCEEFAVNFGDIQIPRGLDFPKPQKISPLAGVHAVSSENIVIVDAQTLLIPSFSYDGEAPDAKFWVGRGQKPSPQGIRVPDENGKQTPLRRYDRKTIVLTLPGDLTIFDIGHFGVWCEAFTVDFGHVQIPASLNVPPSLKMLGVSPQSKLNCEVLSDDLAYEVRWAIAGDSIVIQLVAKLEDGEYMSFGLSGEEDRSAMIGGDVVVAWVDQSTLNGYAHDYYLDAKSQCAGTHGSCPDYSIESNAESVRLLNAALVNGYSIVTYQRPLRAHDGLDMHIVTNRSQPIIWAVGPLNSKMEVSYHSITSKGNVFIDFGRPPKWNCPIPQSDSTSDSSSSSEEVANHEPVNQSPKQRTEASVPAYKAPPPPAPAPTNGAWDIPAIQCNEPDDGVFYAQMGPTGGKRGYPAITGHVGWGIAYYINGLLIPEIHVVRGHTYSFVVEGGLNPEVPAKFHPFYITDDPVGGYQYKTPEERRKVNIYAGAELDKNGEVVPTGIGRLCNWTPDPEQPTADEFASFGAYQRTLTLVCDHGDPAVVRWTPDDQTPDTVYYQCFTHRHLGWKIHVHDDCVRGSASEPIPSILHPEEELQAKPSIQVTTRVKPDFPPQSLTSNNKIKYPNKSQFPYEFQKPPMDMKNGNNQSHIIPVTEEVEDIPETTTTKQMRLNVTYDHHDHHPPNVALVNTGHKHPPNHQGKVPMRVPYGNLRPPPNHRPMMIMRRPVTGPQVIVKPPPQHAPHMNYPMIHHQPRPVIVKKPIHRVQPRPPMMSIRPGPSPIVGPSPGTAVGPAPSPGNHHKQVYIHKFKKPIGGGMPMSEKNKAKLHPSQMIGQSAEELSTKLPIAVNTGFNPGSLVIESGFTPIINNPQVAEERVSEIEYDDDDYNNNEGVINVDGSDEQKSQTEMFEPMFIPSPLDSNAKHNKKATTEPVKKIRKPIRQVIVRKPVYDDASFRSEPDDEEAMADEKMETYYNPGSQPILTYDGKQVAGSVAPPVPPPPKTSPKGSEQLKHSPQFGPFKGEIPPPIPKKVPGNFPQLKETSRPVALPQTSELLFDKTKKEEVEVVTAQAIQEDLDTDSLKRTKRSSHHQPEHSEADPTQDHSQDDHSMHDHMQHDPTTHKQDQPDNQKTSAGSVLSAALTLTMSCVYLVL</sequence>
<organism evidence="6 7">
    <name type="scientific">Nezara viridula</name>
    <name type="common">Southern green stink bug</name>
    <name type="synonym">Cimex viridulus</name>
    <dbReference type="NCBI Taxonomy" id="85310"/>
    <lineage>
        <taxon>Eukaryota</taxon>
        <taxon>Metazoa</taxon>
        <taxon>Ecdysozoa</taxon>
        <taxon>Arthropoda</taxon>
        <taxon>Hexapoda</taxon>
        <taxon>Insecta</taxon>
        <taxon>Pterygota</taxon>
        <taxon>Neoptera</taxon>
        <taxon>Paraneoptera</taxon>
        <taxon>Hemiptera</taxon>
        <taxon>Heteroptera</taxon>
        <taxon>Panheteroptera</taxon>
        <taxon>Pentatomomorpha</taxon>
        <taxon>Pentatomoidea</taxon>
        <taxon>Pentatomidae</taxon>
        <taxon>Pentatominae</taxon>
        <taxon>Nezara</taxon>
    </lineage>
</organism>
<dbReference type="InterPro" id="IPR005018">
    <property type="entry name" value="DOMON_domain"/>
</dbReference>
<dbReference type="InterPro" id="IPR057443">
    <property type="entry name" value="At5g54830-like"/>
</dbReference>
<dbReference type="InterPro" id="IPR019545">
    <property type="entry name" value="DM13_domain"/>
</dbReference>
<feature type="compositionally biased region" description="Basic and acidic residues" evidence="2">
    <location>
        <begin position="1200"/>
        <end position="1237"/>
    </location>
</feature>
<feature type="chain" id="PRO_5040240733" description="Protein Skeletor" evidence="3">
    <location>
        <begin position="24"/>
        <end position="1262"/>
    </location>
</feature>
<dbReference type="EMBL" id="OV725082">
    <property type="protein sequence ID" value="CAH1404632.1"/>
    <property type="molecule type" value="Genomic_DNA"/>
</dbReference>
<name>A0A9P0HMX6_NEZVI</name>
<feature type="compositionally biased region" description="Low complexity" evidence="2">
    <location>
        <begin position="448"/>
        <end position="458"/>
    </location>
</feature>
<feature type="compositionally biased region" description="Polar residues" evidence="2">
    <location>
        <begin position="725"/>
        <end position="739"/>
    </location>
</feature>